<name>A0AAD4XNF3_9MAGN</name>
<organism evidence="1 2">
    <name type="scientific">Papaver atlanticum</name>
    <dbReference type="NCBI Taxonomy" id="357466"/>
    <lineage>
        <taxon>Eukaryota</taxon>
        <taxon>Viridiplantae</taxon>
        <taxon>Streptophyta</taxon>
        <taxon>Embryophyta</taxon>
        <taxon>Tracheophyta</taxon>
        <taxon>Spermatophyta</taxon>
        <taxon>Magnoliopsida</taxon>
        <taxon>Ranunculales</taxon>
        <taxon>Papaveraceae</taxon>
        <taxon>Papaveroideae</taxon>
        <taxon>Papaver</taxon>
    </lineage>
</organism>
<dbReference type="AlphaFoldDB" id="A0AAD4XNF3"/>
<proteinExistence type="predicted"/>
<dbReference type="EMBL" id="JAJJMB010007553">
    <property type="protein sequence ID" value="KAI3929962.1"/>
    <property type="molecule type" value="Genomic_DNA"/>
</dbReference>
<evidence type="ECO:0000313" key="2">
    <source>
        <dbReference type="Proteomes" id="UP001202328"/>
    </source>
</evidence>
<reference evidence="1" key="1">
    <citation type="submission" date="2022-04" db="EMBL/GenBank/DDBJ databases">
        <title>A functionally conserved STORR gene fusion in Papaver species that diverged 16.8 million years ago.</title>
        <authorList>
            <person name="Catania T."/>
        </authorList>
    </citation>
    <scope>NUCLEOTIDE SEQUENCE</scope>
    <source>
        <strain evidence="1">S-188037</strain>
    </source>
</reference>
<gene>
    <name evidence="1" type="ORF">MKW98_004116</name>
</gene>
<evidence type="ECO:0000313" key="1">
    <source>
        <dbReference type="EMBL" id="KAI3929962.1"/>
    </source>
</evidence>
<sequence length="86" mass="9772">MEAMGHRTPDEVRHELECLRNALTLSEENTARDRKCSMDTSAEIDQLKLKISVSDTENCQDLAKARADADELIRKLSGMELKIHNM</sequence>
<dbReference type="Proteomes" id="UP001202328">
    <property type="component" value="Unassembled WGS sequence"/>
</dbReference>
<accession>A0AAD4XNF3</accession>
<keyword evidence="2" id="KW-1185">Reference proteome</keyword>
<protein>
    <submittedName>
        <fullName evidence="1">Uncharacterized protein</fullName>
    </submittedName>
</protein>
<comment type="caution">
    <text evidence="1">The sequence shown here is derived from an EMBL/GenBank/DDBJ whole genome shotgun (WGS) entry which is preliminary data.</text>
</comment>